<reference evidence="2" key="1">
    <citation type="submission" date="2020-05" db="EMBL/GenBank/DDBJ databases">
        <title>Phylogenomic resolution of chytrid fungi.</title>
        <authorList>
            <person name="Stajich J.E."/>
            <person name="Amses K."/>
            <person name="Simmons R."/>
            <person name="Seto K."/>
            <person name="Myers J."/>
            <person name="Bonds A."/>
            <person name="Quandt C.A."/>
            <person name="Barry K."/>
            <person name="Liu P."/>
            <person name="Grigoriev I."/>
            <person name="Longcore J.E."/>
            <person name="James T.Y."/>
        </authorList>
    </citation>
    <scope>NUCLEOTIDE SEQUENCE</scope>
    <source>
        <strain evidence="2">JEL0513</strain>
    </source>
</reference>
<organism evidence="2 3">
    <name type="scientific">Physocladia obscura</name>
    <dbReference type="NCBI Taxonomy" id="109957"/>
    <lineage>
        <taxon>Eukaryota</taxon>
        <taxon>Fungi</taxon>
        <taxon>Fungi incertae sedis</taxon>
        <taxon>Chytridiomycota</taxon>
        <taxon>Chytridiomycota incertae sedis</taxon>
        <taxon>Chytridiomycetes</taxon>
        <taxon>Chytridiales</taxon>
        <taxon>Chytriomycetaceae</taxon>
        <taxon>Physocladia</taxon>
    </lineage>
</organism>
<feature type="compositionally biased region" description="Basic and acidic residues" evidence="1">
    <location>
        <begin position="422"/>
        <end position="435"/>
    </location>
</feature>
<evidence type="ECO:0000313" key="3">
    <source>
        <dbReference type="Proteomes" id="UP001211907"/>
    </source>
</evidence>
<keyword evidence="3" id="KW-1185">Reference proteome</keyword>
<feature type="region of interest" description="Disordered" evidence="1">
    <location>
        <begin position="405"/>
        <end position="490"/>
    </location>
</feature>
<comment type="caution">
    <text evidence="2">The sequence shown here is derived from an EMBL/GenBank/DDBJ whole genome shotgun (WGS) entry which is preliminary data.</text>
</comment>
<feature type="compositionally biased region" description="Polar residues" evidence="1">
    <location>
        <begin position="436"/>
        <end position="450"/>
    </location>
</feature>
<gene>
    <name evidence="2" type="ORF">HK100_011621</name>
</gene>
<sequence>MIVLTPPPLTPLPPPPVSLNELTSSGRTLKRGILHVQLVHDDGRNADGEFLAVLSAAHSALYLFATDVADASDALDKNSNTGVFVSVPGICVLNDADPLFVLGLDPSSTVLLVSSNTDTSIDTVLGADVALHNLATDIVVNITAGVAQWKLLGGEPSVLDDWRACIKSVIELSVAQTQIKLQHSSQQIQQSSQSLAFTLNLKQSAGSVHISRSVPTLMQPRIASSKPPSLVLKSSGFSGVSSRPMGEIRVTAALSPPPLSADTHLTKLRSVSAFPAFTKSNKSSIDSTASLNFPKPPTSLQIIASNTSHKITKTEHASFGLPSSISSISSDNITISTPQLMSISSQSVVFRDDSLSSSLNTSTNSSSSSCSSSFTFGAIPYQELLAPTSVSANAAVAFTTTSRNNPFRLSSSSPSSSSSAKSDPEKKSRALRDTSSRSPSFSQGGQTLSELFSKIGWSKKKKSEKEPPSVWKSPVAMRKSKSMGVPTDKF</sequence>
<name>A0AAD5T113_9FUNG</name>
<protein>
    <submittedName>
        <fullName evidence="2">Uncharacterized protein</fullName>
    </submittedName>
</protein>
<dbReference type="Proteomes" id="UP001211907">
    <property type="component" value="Unassembled WGS sequence"/>
</dbReference>
<accession>A0AAD5T113</accession>
<proteinExistence type="predicted"/>
<evidence type="ECO:0000313" key="2">
    <source>
        <dbReference type="EMBL" id="KAJ3123405.1"/>
    </source>
</evidence>
<feature type="compositionally biased region" description="Low complexity" evidence="1">
    <location>
        <begin position="410"/>
        <end position="421"/>
    </location>
</feature>
<evidence type="ECO:0000256" key="1">
    <source>
        <dbReference type="SAM" id="MobiDB-lite"/>
    </source>
</evidence>
<dbReference type="EMBL" id="JADGJH010000740">
    <property type="protein sequence ID" value="KAJ3123405.1"/>
    <property type="molecule type" value="Genomic_DNA"/>
</dbReference>
<dbReference type="AlphaFoldDB" id="A0AAD5T113"/>